<organism evidence="16 17">
    <name type="scientific">Actibacterium mucosum KCTC 23349</name>
    <dbReference type="NCBI Taxonomy" id="1454373"/>
    <lineage>
        <taxon>Bacteria</taxon>
        <taxon>Pseudomonadati</taxon>
        <taxon>Pseudomonadota</taxon>
        <taxon>Alphaproteobacteria</taxon>
        <taxon>Rhodobacterales</taxon>
        <taxon>Roseobacteraceae</taxon>
        <taxon>Actibacterium</taxon>
    </lineage>
</organism>
<sequence length="339" mass="37051">MANITEPKLISGNANRPLATAIARRMSMHRGVNMGLVEARVERFNDQEIFVEVFENVRGEDMFIVQPTSNPANDNLMELLIIADALRRSSASRITAVIPYFGYARQDRRTKARTPISAKLVANMLVEAGIERILTLDLHAAQIQGFFDIPVDNLYASPVFALDIKHQFAGQMDDLMVVSPDVGGVARARELAQRINAPLSIVDKRREKPGEVAEMTVIGNVEGKCCIIVDDLCDTAGTLCKAADHLIEQGAKEVHAYISHGVLSGPAQDRITKSAMKSLVITDSIQATPATQAAQNIRIVPTAPMFAQAILNIWNGTSVSSLFDHTTLEPIYEGLFARS</sequence>
<keyword evidence="6 12" id="KW-0418">Kinase</keyword>
<evidence type="ECO:0000256" key="8">
    <source>
        <dbReference type="ARBA" id="ARBA00022842"/>
    </source>
</evidence>
<dbReference type="SUPFAM" id="SSF53271">
    <property type="entry name" value="PRTase-like"/>
    <property type="match status" value="1"/>
</dbReference>
<comment type="subunit">
    <text evidence="12">Homohexamer.</text>
</comment>
<feature type="active site" evidence="12">
    <location>
        <position position="204"/>
    </location>
</feature>
<evidence type="ECO:0000259" key="14">
    <source>
        <dbReference type="Pfam" id="PF00156"/>
    </source>
</evidence>
<evidence type="ECO:0000256" key="6">
    <source>
        <dbReference type="ARBA" id="ARBA00022777"/>
    </source>
</evidence>
<gene>
    <name evidence="12" type="primary">prs</name>
    <name evidence="16" type="ORF">ACMU_15340</name>
</gene>
<comment type="similarity">
    <text evidence="11 12">Belongs to the ribose-phosphate pyrophosphokinase family. Class I subfamily.</text>
</comment>
<keyword evidence="7 12" id="KW-0067">ATP-binding</keyword>
<feature type="binding site" evidence="12">
    <location>
        <position position="230"/>
    </location>
    <ligand>
        <name>D-ribose 5-phosphate</name>
        <dbReference type="ChEBI" id="CHEBI:78346"/>
    </ligand>
</feature>
<dbReference type="STRING" id="1454373.ACMU_15340"/>
<dbReference type="Proteomes" id="UP000026249">
    <property type="component" value="Unassembled WGS sequence"/>
</dbReference>
<dbReference type="InterPro" id="IPR029099">
    <property type="entry name" value="Pribosyltran_N"/>
</dbReference>
<evidence type="ECO:0000256" key="7">
    <source>
        <dbReference type="ARBA" id="ARBA00022840"/>
    </source>
</evidence>
<dbReference type="InterPro" id="IPR029057">
    <property type="entry name" value="PRTase-like"/>
</dbReference>
<dbReference type="Pfam" id="PF13793">
    <property type="entry name" value="Pribosyltran_N"/>
    <property type="match status" value="1"/>
</dbReference>
<keyword evidence="17" id="KW-1185">Reference proteome</keyword>
<keyword evidence="8 12" id="KW-0460">Magnesium</keyword>
<dbReference type="InterPro" id="IPR037515">
    <property type="entry name" value="Rib-P_diPkinase_bac"/>
</dbReference>
<dbReference type="Gene3D" id="3.40.50.2020">
    <property type="match status" value="2"/>
</dbReference>
<evidence type="ECO:0000256" key="12">
    <source>
        <dbReference type="HAMAP-Rule" id="MF_00583"/>
    </source>
</evidence>
<evidence type="ECO:0000256" key="9">
    <source>
        <dbReference type="ARBA" id="ARBA00049535"/>
    </source>
</evidence>
<dbReference type="SMART" id="SM01400">
    <property type="entry name" value="Pribosyltran_N"/>
    <property type="match status" value="1"/>
</dbReference>
<dbReference type="FunFam" id="3.40.50.2020:FF:000001">
    <property type="entry name" value="Ribose-phosphate pyrophosphokinase"/>
    <property type="match status" value="1"/>
</dbReference>
<comment type="cofactor">
    <cofactor evidence="12">
        <name>Mg(2+)</name>
        <dbReference type="ChEBI" id="CHEBI:18420"/>
    </cofactor>
    <text evidence="12">Binds 2 Mg(2+) ions per subunit.</text>
</comment>
<evidence type="ECO:0000313" key="16">
    <source>
        <dbReference type="EMBL" id="KAJ55128.1"/>
    </source>
</evidence>
<dbReference type="InterPro" id="IPR000836">
    <property type="entry name" value="PRTase_dom"/>
</dbReference>
<feature type="binding site" evidence="12">
    <location>
        <position position="139"/>
    </location>
    <ligand>
        <name>Mg(2+)</name>
        <dbReference type="ChEBI" id="CHEBI:18420"/>
    </ligand>
</feature>
<dbReference type="InterPro" id="IPR005946">
    <property type="entry name" value="Rib-P_diPkinase"/>
</dbReference>
<dbReference type="RefSeq" id="WP_035260355.1">
    <property type="nucleotide sequence ID" value="NZ_JFKE01000005.1"/>
</dbReference>
<dbReference type="GO" id="GO:0016301">
    <property type="term" value="F:kinase activity"/>
    <property type="evidence" value="ECO:0007669"/>
    <property type="project" value="UniProtKB-KW"/>
</dbReference>
<evidence type="ECO:0000313" key="17">
    <source>
        <dbReference type="Proteomes" id="UP000026249"/>
    </source>
</evidence>
<comment type="pathway">
    <text evidence="1 12">Metabolic intermediate biosynthesis; 5-phospho-alpha-D-ribose 1-diphosphate biosynthesis; 5-phospho-alpha-D-ribose 1-diphosphate from D-ribose 5-phosphate (route I): step 1/1.</text>
</comment>
<accession>A0A037ZG52</accession>
<feature type="binding site" evidence="12">
    <location>
        <begin position="234"/>
        <end position="238"/>
    </location>
    <ligand>
        <name>D-ribose 5-phosphate</name>
        <dbReference type="ChEBI" id="CHEBI:78346"/>
    </ligand>
</feature>
<keyword evidence="3 12" id="KW-0479">Metal-binding</keyword>
<dbReference type="GO" id="GO:0009156">
    <property type="term" value="P:ribonucleoside monophosphate biosynthetic process"/>
    <property type="evidence" value="ECO:0007669"/>
    <property type="project" value="InterPro"/>
</dbReference>
<evidence type="ECO:0000256" key="3">
    <source>
        <dbReference type="ARBA" id="ARBA00022723"/>
    </source>
</evidence>
<dbReference type="GO" id="GO:0002189">
    <property type="term" value="C:ribose phosphate diphosphokinase complex"/>
    <property type="evidence" value="ECO:0007669"/>
    <property type="project" value="TreeGrafter"/>
</dbReference>
<reference evidence="16 17" key="1">
    <citation type="submission" date="2014-03" db="EMBL/GenBank/DDBJ databases">
        <title>Draft Genome Sequence of Actibacterium mucosum KCTC 23349, a Marine Alphaproteobacterium with Complex Ionic Requirements Isolated from Mediterranean Seawater at Malvarrosa Beach, Valencia, Spain.</title>
        <authorList>
            <person name="Arahal D.R."/>
            <person name="Shao Z."/>
            <person name="Lai Q."/>
            <person name="Pujalte M.J."/>
        </authorList>
    </citation>
    <scope>NUCLEOTIDE SEQUENCE [LARGE SCALE GENOMIC DNA]</scope>
    <source>
        <strain evidence="16 17">KCTC 23349</strain>
    </source>
</reference>
<comment type="catalytic activity">
    <reaction evidence="9 12 13">
        <text>D-ribose 5-phosphate + ATP = 5-phospho-alpha-D-ribose 1-diphosphate + AMP + H(+)</text>
        <dbReference type="Rhea" id="RHEA:15609"/>
        <dbReference type="ChEBI" id="CHEBI:15378"/>
        <dbReference type="ChEBI" id="CHEBI:30616"/>
        <dbReference type="ChEBI" id="CHEBI:58017"/>
        <dbReference type="ChEBI" id="CHEBI:78346"/>
        <dbReference type="ChEBI" id="CHEBI:456215"/>
        <dbReference type="EC" id="2.7.6.1"/>
    </reaction>
</comment>
<dbReference type="OrthoDB" id="9777067at2"/>
<feature type="binding site" evidence="12">
    <location>
        <position position="206"/>
    </location>
    <ligand>
        <name>D-ribose 5-phosphate</name>
        <dbReference type="ChEBI" id="CHEBI:78346"/>
    </ligand>
</feature>
<dbReference type="GO" id="GO:0004749">
    <property type="term" value="F:ribose phosphate diphosphokinase activity"/>
    <property type="evidence" value="ECO:0007669"/>
    <property type="project" value="UniProtKB-UniRule"/>
</dbReference>
<feature type="domain" description="Ribose-phosphate pyrophosphokinase N-terminal" evidence="15">
    <location>
        <begin position="8"/>
        <end position="129"/>
    </location>
</feature>
<name>A0A037ZG52_9RHOB</name>
<dbReference type="GO" id="GO:0006015">
    <property type="term" value="P:5-phosphoribose 1-diphosphate biosynthetic process"/>
    <property type="evidence" value="ECO:0007669"/>
    <property type="project" value="UniProtKB-UniRule"/>
</dbReference>
<dbReference type="CDD" id="cd06223">
    <property type="entry name" value="PRTases_typeI"/>
    <property type="match status" value="1"/>
</dbReference>
<evidence type="ECO:0000256" key="5">
    <source>
        <dbReference type="ARBA" id="ARBA00022741"/>
    </source>
</evidence>
<evidence type="ECO:0000256" key="11">
    <source>
        <dbReference type="ARBA" id="ARBA00061444"/>
    </source>
</evidence>
<evidence type="ECO:0000256" key="10">
    <source>
        <dbReference type="ARBA" id="ARBA00054914"/>
    </source>
</evidence>
<dbReference type="HAMAP" id="MF_00583_B">
    <property type="entry name" value="RibP_PPkinase_B"/>
    <property type="match status" value="1"/>
</dbReference>
<comment type="subcellular location">
    <subcellularLocation>
        <location evidence="12">Cytoplasm</location>
    </subcellularLocation>
</comment>
<feature type="binding site" evidence="12">
    <location>
        <position position="181"/>
    </location>
    <ligand>
        <name>Mg(2+)</name>
        <dbReference type="ChEBI" id="CHEBI:18420"/>
    </ligand>
</feature>
<dbReference type="InterPro" id="IPR000842">
    <property type="entry name" value="PRib_PP_synth_CS"/>
</dbReference>
<comment type="function">
    <text evidence="10 12">Involved in the biosynthesis of the central metabolite phospho-alpha-D-ribosyl-1-pyrophosphate (PRPP) via the transfer of pyrophosphoryl group from ATP to 1-hydroxyl of ribose-5-phosphate (Rib-5-P).</text>
</comment>
<dbReference type="EMBL" id="JFKE01000005">
    <property type="protein sequence ID" value="KAJ55128.1"/>
    <property type="molecule type" value="Genomic_DNA"/>
</dbReference>
<dbReference type="GO" id="GO:0000287">
    <property type="term" value="F:magnesium ion binding"/>
    <property type="evidence" value="ECO:0007669"/>
    <property type="project" value="UniProtKB-UniRule"/>
</dbReference>
<dbReference type="PROSITE" id="PS00114">
    <property type="entry name" value="PRPP_SYNTHASE"/>
    <property type="match status" value="1"/>
</dbReference>
<dbReference type="PANTHER" id="PTHR10210">
    <property type="entry name" value="RIBOSE-PHOSPHATE DIPHOSPHOKINASE FAMILY MEMBER"/>
    <property type="match status" value="1"/>
</dbReference>
<dbReference type="GO" id="GO:0005737">
    <property type="term" value="C:cytoplasm"/>
    <property type="evidence" value="ECO:0007669"/>
    <property type="project" value="UniProtKB-SubCell"/>
</dbReference>
<keyword evidence="5 12" id="KW-0547">Nucleotide-binding</keyword>
<dbReference type="GO" id="GO:0006164">
    <property type="term" value="P:purine nucleotide biosynthetic process"/>
    <property type="evidence" value="ECO:0007669"/>
    <property type="project" value="TreeGrafter"/>
</dbReference>
<dbReference type="GO" id="GO:0005524">
    <property type="term" value="F:ATP binding"/>
    <property type="evidence" value="ECO:0007669"/>
    <property type="project" value="UniProtKB-KW"/>
</dbReference>
<evidence type="ECO:0000256" key="13">
    <source>
        <dbReference type="RuleBase" id="RU004325"/>
    </source>
</evidence>
<dbReference type="Pfam" id="PF00156">
    <property type="entry name" value="Pribosyltran"/>
    <property type="match status" value="1"/>
</dbReference>
<feature type="binding site" evidence="12">
    <location>
        <begin position="46"/>
        <end position="48"/>
    </location>
    <ligand>
        <name>ATP</name>
        <dbReference type="ChEBI" id="CHEBI:30616"/>
    </ligand>
</feature>
<evidence type="ECO:0000256" key="2">
    <source>
        <dbReference type="ARBA" id="ARBA00022679"/>
    </source>
</evidence>
<protein>
    <recommendedName>
        <fullName evidence="12">Ribose-phosphate pyrophosphokinase</fullName>
        <shortName evidence="12">RPPK</shortName>
        <ecNumber evidence="12">2.7.6.1</ecNumber>
    </recommendedName>
    <alternativeName>
        <fullName evidence="12">5-phospho-D-ribosyl alpha-1-diphosphate synthase</fullName>
    </alternativeName>
    <alternativeName>
        <fullName evidence="12">Phosphoribosyl diphosphate synthase</fullName>
    </alternativeName>
    <alternativeName>
        <fullName evidence="12">Phosphoribosyl pyrophosphate synthase</fullName>
        <shortName evidence="12">P-Rib-PP synthase</shortName>
        <shortName evidence="12">PRPP synthase</shortName>
        <shortName evidence="12">PRPPase</shortName>
    </alternativeName>
</protein>
<feature type="binding site" evidence="12">
    <location>
        <begin position="105"/>
        <end position="106"/>
    </location>
    <ligand>
        <name>ATP</name>
        <dbReference type="ChEBI" id="CHEBI:30616"/>
    </ligand>
</feature>
<proteinExistence type="inferred from homology"/>
<comment type="caution">
    <text evidence="16">The sequence shown here is derived from an EMBL/GenBank/DDBJ whole genome shotgun (WGS) entry which is preliminary data.</text>
</comment>
<dbReference type="NCBIfam" id="NF002320">
    <property type="entry name" value="PRK01259.1"/>
    <property type="match status" value="1"/>
</dbReference>
<dbReference type="PANTHER" id="PTHR10210:SF41">
    <property type="entry name" value="RIBOSE-PHOSPHATE PYROPHOSPHOKINASE 1, CHLOROPLASTIC"/>
    <property type="match status" value="1"/>
</dbReference>
<feature type="domain" description="Phosphoribosyltransferase" evidence="14">
    <location>
        <begin position="151"/>
        <end position="280"/>
    </location>
</feature>
<evidence type="ECO:0000256" key="1">
    <source>
        <dbReference type="ARBA" id="ARBA00004996"/>
    </source>
</evidence>
<dbReference type="EC" id="2.7.6.1" evidence="12"/>
<evidence type="ECO:0000259" key="15">
    <source>
        <dbReference type="Pfam" id="PF13793"/>
    </source>
</evidence>
<dbReference type="UniPathway" id="UPA00087">
    <property type="reaction ID" value="UER00172"/>
</dbReference>
<dbReference type="NCBIfam" id="TIGR01251">
    <property type="entry name" value="ribP_PPkin"/>
    <property type="match status" value="1"/>
</dbReference>
<keyword evidence="4 12" id="KW-0545">Nucleotide biosynthesis</keyword>
<keyword evidence="12" id="KW-0963">Cytoplasm</keyword>
<dbReference type="AlphaFoldDB" id="A0A037ZG52"/>
<evidence type="ECO:0000256" key="4">
    <source>
        <dbReference type="ARBA" id="ARBA00022727"/>
    </source>
</evidence>
<keyword evidence="2 12" id="KW-0808">Transferase</keyword>